<dbReference type="SUPFAM" id="SSF57701">
    <property type="entry name" value="Zn2/Cys6 DNA-binding domain"/>
    <property type="match status" value="1"/>
</dbReference>
<evidence type="ECO:0000256" key="5">
    <source>
        <dbReference type="ARBA" id="ARBA00023125"/>
    </source>
</evidence>
<reference evidence="10" key="1">
    <citation type="journal article" date="2020" name="Stud. Mycol.">
        <title>101 Dothideomycetes genomes: a test case for predicting lifestyles and emergence of pathogens.</title>
        <authorList>
            <person name="Haridas S."/>
            <person name="Albert R."/>
            <person name="Binder M."/>
            <person name="Bloem J."/>
            <person name="Labutti K."/>
            <person name="Salamov A."/>
            <person name="Andreopoulos B."/>
            <person name="Baker S."/>
            <person name="Barry K."/>
            <person name="Bills G."/>
            <person name="Bluhm B."/>
            <person name="Cannon C."/>
            <person name="Castanera R."/>
            <person name="Culley D."/>
            <person name="Daum C."/>
            <person name="Ezra D."/>
            <person name="Gonzalez J."/>
            <person name="Henrissat B."/>
            <person name="Kuo A."/>
            <person name="Liang C."/>
            <person name="Lipzen A."/>
            <person name="Lutzoni F."/>
            <person name="Magnuson J."/>
            <person name="Mondo S."/>
            <person name="Nolan M."/>
            <person name="Ohm R."/>
            <person name="Pangilinan J."/>
            <person name="Park H.-J."/>
            <person name="Ramirez L."/>
            <person name="Alfaro M."/>
            <person name="Sun H."/>
            <person name="Tritt A."/>
            <person name="Yoshinaga Y."/>
            <person name="Zwiers L.-H."/>
            <person name="Turgeon B."/>
            <person name="Goodwin S."/>
            <person name="Spatafora J."/>
            <person name="Crous P."/>
            <person name="Grigoriev I."/>
        </authorList>
    </citation>
    <scope>NUCLEOTIDE SEQUENCE</scope>
    <source>
        <strain evidence="10">CBS 175.79</strain>
    </source>
</reference>
<keyword evidence="11" id="KW-1185">Reference proteome</keyword>
<evidence type="ECO:0000256" key="8">
    <source>
        <dbReference type="SAM" id="MobiDB-lite"/>
    </source>
</evidence>
<dbReference type="GO" id="GO:0008270">
    <property type="term" value="F:zinc ion binding"/>
    <property type="evidence" value="ECO:0007669"/>
    <property type="project" value="InterPro"/>
</dbReference>
<dbReference type="PANTHER" id="PTHR31313:SF81">
    <property type="entry name" value="TY1 ENHANCER ACTIVATOR"/>
    <property type="match status" value="1"/>
</dbReference>
<name>A0A6A5XJM4_9PLEO</name>
<feature type="region of interest" description="Disordered" evidence="8">
    <location>
        <begin position="199"/>
        <end position="283"/>
    </location>
</feature>
<keyword evidence="5" id="KW-0238">DNA-binding</keyword>
<dbReference type="SMART" id="SM00066">
    <property type="entry name" value="GAL4"/>
    <property type="match status" value="1"/>
</dbReference>
<dbReference type="RefSeq" id="XP_033381279.1">
    <property type="nucleotide sequence ID" value="XM_033528758.1"/>
</dbReference>
<gene>
    <name evidence="10" type="ORF">BU24DRAFT_425535</name>
</gene>
<dbReference type="InterPro" id="IPR051615">
    <property type="entry name" value="Transcr_Regulatory_Elem"/>
</dbReference>
<feature type="region of interest" description="Disordered" evidence="8">
    <location>
        <begin position="1"/>
        <end position="55"/>
    </location>
</feature>
<feature type="compositionally biased region" description="Polar residues" evidence="8">
    <location>
        <begin position="260"/>
        <end position="283"/>
    </location>
</feature>
<keyword evidence="2" id="KW-0479">Metal-binding</keyword>
<evidence type="ECO:0000256" key="1">
    <source>
        <dbReference type="ARBA" id="ARBA00004123"/>
    </source>
</evidence>
<feature type="compositionally biased region" description="Basic and acidic residues" evidence="8">
    <location>
        <begin position="1"/>
        <end position="15"/>
    </location>
</feature>
<dbReference type="InterPro" id="IPR036864">
    <property type="entry name" value="Zn2-C6_fun-type_DNA-bd_sf"/>
</dbReference>
<feature type="compositionally biased region" description="Polar residues" evidence="8">
    <location>
        <begin position="148"/>
        <end position="175"/>
    </location>
</feature>
<evidence type="ECO:0000256" key="6">
    <source>
        <dbReference type="ARBA" id="ARBA00023163"/>
    </source>
</evidence>
<evidence type="ECO:0000256" key="3">
    <source>
        <dbReference type="ARBA" id="ARBA00022833"/>
    </source>
</evidence>
<keyword evidence="4" id="KW-0805">Transcription regulation</keyword>
<feature type="region of interest" description="Disordered" evidence="8">
    <location>
        <begin position="148"/>
        <end position="177"/>
    </location>
</feature>
<organism evidence="10 11">
    <name type="scientific">Aaosphaeria arxii CBS 175.79</name>
    <dbReference type="NCBI Taxonomy" id="1450172"/>
    <lineage>
        <taxon>Eukaryota</taxon>
        <taxon>Fungi</taxon>
        <taxon>Dikarya</taxon>
        <taxon>Ascomycota</taxon>
        <taxon>Pezizomycotina</taxon>
        <taxon>Dothideomycetes</taxon>
        <taxon>Pleosporomycetidae</taxon>
        <taxon>Pleosporales</taxon>
        <taxon>Pleosporales incertae sedis</taxon>
        <taxon>Aaosphaeria</taxon>
    </lineage>
</organism>
<dbReference type="GO" id="GO:0003677">
    <property type="term" value="F:DNA binding"/>
    <property type="evidence" value="ECO:0007669"/>
    <property type="project" value="UniProtKB-KW"/>
</dbReference>
<dbReference type="AlphaFoldDB" id="A0A6A5XJM4"/>
<comment type="subcellular location">
    <subcellularLocation>
        <location evidence="1">Nucleus</location>
    </subcellularLocation>
</comment>
<evidence type="ECO:0000256" key="4">
    <source>
        <dbReference type="ARBA" id="ARBA00023015"/>
    </source>
</evidence>
<dbReference type="Proteomes" id="UP000799778">
    <property type="component" value="Unassembled WGS sequence"/>
</dbReference>
<sequence>MVGRDVERQGLDETAGKASATTPVRRRTRARKDSQEFARVSSSRHHLRMASADGTGKTTRISLACIACRSRKHKCSGEKPRCAQCTTNNIACEWPTQQKRGPPKQYINSLETRLLETESVLLGLLSTVSSEQLQVAFHHIASSGVAQAPSQYQSENESDGVNSIRPSNLKPSHWSSFPLDSPENVRRWWESRVSDGNRQPLLTGIEEEPVTEYPTEEMSPPTMQPMAQSSYLDDTITSPTPYFPDQAPQPAFVDAPPQHSVPQSDLTSQSALSPNNRHQHSMSQVDSLSQVISDPVEPQVSSSNLGYHQINSPNDMATSITNRNEDGEGVLKISRQFKNDFLW</sequence>
<evidence type="ECO:0000313" key="11">
    <source>
        <dbReference type="Proteomes" id="UP000799778"/>
    </source>
</evidence>
<keyword evidence="7" id="KW-0539">Nucleus</keyword>
<evidence type="ECO:0000313" key="10">
    <source>
        <dbReference type="EMBL" id="KAF2012940.1"/>
    </source>
</evidence>
<accession>A0A6A5XJM4</accession>
<dbReference type="GO" id="GO:0000981">
    <property type="term" value="F:DNA-binding transcription factor activity, RNA polymerase II-specific"/>
    <property type="evidence" value="ECO:0007669"/>
    <property type="project" value="InterPro"/>
</dbReference>
<proteinExistence type="predicted"/>
<protein>
    <recommendedName>
        <fullName evidence="9">Zn(2)-C6 fungal-type domain-containing protein</fullName>
    </recommendedName>
</protein>
<evidence type="ECO:0000259" key="9">
    <source>
        <dbReference type="PROSITE" id="PS50048"/>
    </source>
</evidence>
<keyword evidence="3" id="KW-0862">Zinc</keyword>
<dbReference type="CDD" id="cd00067">
    <property type="entry name" value="GAL4"/>
    <property type="match status" value="1"/>
</dbReference>
<dbReference type="GO" id="GO:0005634">
    <property type="term" value="C:nucleus"/>
    <property type="evidence" value="ECO:0007669"/>
    <property type="project" value="UniProtKB-SubCell"/>
</dbReference>
<dbReference type="Pfam" id="PF00172">
    <property type="entry name" value="Zn_clus"/>
    <property type="match status" value="1"/>
</dbReference>
<dbReference type="EMBL" id="ML978072">
    <property type="protein sequence ID" value="KAF2012940.1"/>
    <property type="molecule type" value="Genomic_DNA"/>
</dbReference>
<dbReference type="PROSITE" id="PS00463">
    <property type="entry name" value="ZN2_CY6_FUNGAL_1"/>
    <property type="match status" value="1"/>
</dbReference>
<dbReference type="PROSITE" id="PS50048">
    <property type="entry name" value="ZN2_CY6_FUNGAL_2"/>
    <property type="match status" value="1"/>
</dbReference>
<evidence type="ECO:0000256" key="7">
    <source>
        <dbReference type="ARBA" id="ARBA00023242"/>
    </source>
</evidence>
<feature type="domain" description="Zn(2)-C6 fungal-type" evidence="9">
    <location>
        <begin position="64"/>
        <end position="94"/>
    </location>
</feature>
<dbReference type="OrthoDB" id="10261408at2759"/>
<feature type="compositionally biased region" description="Polar residues" evidence="8">
    <location>
        <begin position="225"/>
        <end position="240"/>
    </location>
</feature>
<dbReference type="Gene3D" id="4.10.240.10">
    <property type="entry name" value="Zn(2)-C6 fungal-type DNA-binding domain"/>
    <property type="match status" value="1"/>
</dbReference>
<keyword evidence="6" id="KW-0804">Transcription</keyword>
<dbReference type="InterPro" id="IPR001138">
    <property type="entry name" value="Zn2Cys6_DnaBD"/>
</dbReference>
<dbReference type="GeneID" id="54286155"/>
<evidence type="ECO:0000256" key="2">
    <source>
        <dbReference type="ARBA" id="ARBA00022723"/>
    </source>
</evidence>
<dbReference type="PANTHER" id="PTHR31313">
    <property type="entry name" value="TY1 ENHANCER ACTIVATOR"/>
    <property type="match status" value="1"/>
</dbReference>